<dbReference type="Proteomes" id="UP000540989">
    <property type="component" value="Unassembled WGS sequence"/>
</dbReference>
<protein>
    <recommendedName>
        <fullName evidence="4">RepA protein</fullName>
    </recommendedName>
</protein>
<evidence type="ECO:0000313" key="2">
    <source>
        <dbReference type="EMBL" id="MBB5060781.1"/>
    </source>
</evidence>
<accession>A0A7W8E6K7</accession>
<reference evidence="2 3" key="1">
    <citation type="submission" date="2020-08" db="EMBL/GenBank/DDBJ databases">
        <title>Genomic Encyclopedia of Type Strains, Phase IV (KMG-V): Genome sequencing to study the core and pangenomes of soil and plant-associated prokaryotes.</title>
        <authorList>
            <person name="Whitman W."/>
        </authorList>
    </citation>
    <scope>NUCLEOTIDE SEQUENCE [LARGE SCALE GENOMIC DNA]</scope>
    <source>
        <strain evidence="2 3">M8UP14</strain>
    </source>
</reference>
<comment type="caution">
    <text evidence="2">The sequence shown here is derived from an EMBL/GenBank/DDBJ whole genome shotgun (WGS) entry which is preliminary data.</text>
</comment>
<sequence>MQKVDLLFEELFTEAQKKAQQKKQAEAKKGSTPSAIAKSSSRSHVSENRAAKIQLTKDLARLREEMNGPEPAQLTQVAKVMVLCGLPYRQTQERTIVRTSRQADGSLITVTFQAMLNNVPLPYGSDRNLFHWATDRSIKSGTPFVPWETATEFLSDMQQSDGGKNYARLKESYRRIAGLSITVERQTANRDQALIMPIMERSNLPRLFDTNTLAFPEKNEDDHLPTGILFSNPFFQELSKNHVPFPWPILRTLARKPQMLDYMMFLHWRTFAARSESVIRWEELRQQMWQEDTHTWRIRNRFADAIKALKIVFPELPAEARPGGLFIGPAIEGRTLIRGARRINGRSSN</sequence>
<organism evidence="2 3">
    <name type="scientific">Granulicella aggregans</name>
    <dbReference type="NCBI Taxonomy" id="474949"/>
    <lineage>
        <taxon>Bacteria</taxon>
        <taxon>Pseudomonadati</taxon>
        <taxon>Acidobacteriota</taxon>
        <taxon>Terriglobia</taxon>
        <taxon>Terriglobales</taxon>
        <taxon>Acidobacteriaceae</taxon>
        <taxon>Granulicella</taxon>
    </lineage>
</organism>
<evidence type="ECO:0008006" key="4">
    <source>
        <dbReference type="Google" id="ProtNLM"/>
    </source>
</evidence>
<dbReference type="RefSeq" id="WP_184223291.1">
    <property type="nucleotide sequence ID" value="NZ_JACHIP010000019.1"/>
</dbReference>
<evidence type="ECO:0000256" key="1">
    <source>
        <dbReference type="SAM" id="MobiDB-lite"/>
    </source>
</evidence>
<feature type="region of interest" description="Disordered" evidence="1">
    <location>
        <begin position="18"/>
        <end position="49"/>
    </location>
</feature>
<name>A0A7W8E6K7_9BACT</name>
<dbReference type="EMBL" id="JACHIP010000019">
    <property type="protein sequence ID" value="MBB5060781.1"/>
    <property type="molecule type" value="Genomic_DNA"/>
</dbReference>
<proteinExistence type="predicted"/>
<gene>
    <name evidence="2" type="ORF">HDF16_005517</name>
</gene>
<keyword evidence="3" id="KW-1185">Reference proteome</keyword>
<dbReference type="AlphaFoldDB" id="A0A7W8E6K7"/>
<feature type="compositionally biased region" description="Polar residues" evidence="1">
    <location>
        <begin position="31"/>
        <end position="43"/>
    </location>
</feature>
<evidence type="ECO:0000313" key="3">
    <source>
        <dbReference type="Proteomes" id="UP000540989"/>
    </source>
</evidence>